<comment type="similarity">
    <text evidence="1">Belongs to the enoyl-CoA hydratase/isomerase family.</text>
</comment>
<proteinExistence type="inferred from homology"/>
<dbReference type="Gene3D" id="1.20.58.1300">
    <property type="match status" value="1"/>
</dbReference>
<sequence>MSPPTGANAPLLTGDFTADTAAVGAQLSTAREQLAELPPRRERSPEQHTLGEAVLDRARAARLGFVRAHGQRLHDELTDAGRTAPRLPELAFGAADLLPGLAPTREVIAAERRRIQPDKEGHEVDQGILFWGLLRARVAGSRLMDAMRRPTPRALAALEEFRRAGAAELGTVTVERRDGIGHVTVHNVSCLNAEDNALADDFETAVDLVLLDDSVHVGVVRGARMTHPRYAGRRVFNSGINLTQLYNGQISLVDFLLRRELGYINKILRGIRTEAGDPAAPDECVEKPWVAAVDTHAIGGGMQLLLVFDHVIAETGAYFTLPAVQEGIVPGAANFRLSRVVGHRLARRIILGGRKVRAADPEALLICDEVVEPGRMDKAVRSAAERLDNPSVAGNRRMLTVADEPAERFREYMAEFSLEQSRRLYSRDVMDNLERTWISRAQRR</sequence>
<keyword evidence="2" id="KW-0443">Lipid metabolism</keyword>
<dbReference type="GO" id="GO:0016829">
    <property type="term" value="F:lyase activity"/>
    <property type="evidence" value="ECO:0007669"/>
    <property type="project" value="UniProtKB-KW"/>
</dbReference>
<gene>
    <name evidence="4" type="ORF">GCM10012280_53200</name>
</gene>
<keyword evidence="3" id="KW-0456">Lyase</keyword>
<dbReference type="SUPFAM" id="SSF52096">
    <property type="entry name" value="ClpP/crotonase"/>
    <property type="match status" value="1"/>
</dbReference>
<dbReference type="Gene3D" id="3.90.226.10">
    <property type="entry name" value="2-enoyl-CoA Hydratase, Chain A, domain 1"/>
    <property type="match status" value="1"/>
</dbReference>
<evidence type="ECO:0000256" key="1">
    <source>
        <dbReference type="ARBA" id="ARBA00005254"/>
    </source>
</evidence>
<dbReference type="InterPro" id="IPR053482">
    <property type="entry name" value="DPA-CoA_Dioxygenase"/>
</dbReference>
<dbReference type="InterPro" id="IPR001753">
    <property type="entry name" value="Enoyl-CoA_hydra/iso"/>
</dbReference>
<dbReference type="EMBL" id="BMMS01000026">
    <property type="protein sequence ID" value="GGO95610.1"/>
    <property type="molecule type" value="Genomic_DNA"/>
</dbReference>
<dbReference type="InterPro" id="IPR029045">
    <property type="entry name" value="ClpP/crotonase-like_dom_sf"/>
</dbReference>
<dbReference type="NCBIfam" id="NF042432">
    <property type="entry name" value="DHPACoAdixog_DpgC"/>
    <property type="match status" value="1"/>
</dbReference>
<dbReference type="PANTHER" id="PTHR11941:SF169">
    <property type="entry name" value="(7AS)-7A-METHYL-1,5-DIOXO-2,3,5,6,7,7A-HEXAHYDRO-1H-INDENE-CARBOXYL-COA HYDROLASE"/>
    <property type="match status" value="1"/>
</dbReference>
<protein>
    <recommendedName>
        <fullName evidence="6">3,5-dihydroxyphenylacetyl-CoA monooxygenase</fullName>
    </recommendedName>
</protein>
<accession>A0A917ZVR2</accession>
<dbReference type="Proteomes" id="UP000641932">
    <property type="component" value="Unassembled WGS sequence"/>
</dbReference>
<comment type="caution">
    <text evidence="4">The sequence shown here is derived from an EMBL/GenBank/DDBJ whole genome shotgun (WGS) entry which is preliminary data.</text>
</comment>
<dbReference type="RefSeq" id="WP_189134337.1">
    <property type="nucleotide sequence ID" value="NZ_BMMS01000026.1"/>
</dbReference>
<keyword evidence="5" id="KW-1185">Reference proteome</keyword>
<dbReference type="PANTHER" id="PTHR11941">
    <property type="entry name" value="ENOYL-COA HYDRATASE-RELATED"/>
    <property type="match status" value="1"/>
</dbReference>
<evidence type="ECO:0000313" key="4">
    <source>
        <dbReference type="EMBL" id="GGO95610.1"/>
    </source>
</evidence>
<dbReference type="AlphaFoldDB" id="A0A917ZVR2"/>
<evidence type="ECO:0000256" key="3">
    <source>
        <dbReference type="ARBA" id="ARBA00023239"/>
    </source>
</evidence>
<name>A0A917ZVR2_9ACTN</name>
<dbReference type="Pfam" id="PF00378">
    <property type="entry name" value="ECH_1"/>
    <property type="match status" value="1"/>
</dbReference>
<dbReference type="CDD" id="cd06558">
    <property type="entry name" value="crotonase-like"/>
    <property type="match status" value="1"/>
</dbReference>
<dbReference type="GO" id="GO:0006635">
    <property type="term" value="P:fatty acid beta-oxidation"/>
    <property type="evidence" value="ECO:0007669"/>
    <property type="project" value="TreeGrafter"/>
</dbReference>
<evidence type="ECO:0000313" key="5">
    <source>
        <dbReference type="Proteomes" id="UP000641932"/>
    </source>
</evidence>
<reference evidence="4" key="2">
    <citation type="submission" date="2020-09" db="EMBL/GenBank/DDBJ databases">
        <authorList>
            <person name="Sun Q."/>
            <person name="Zhou Y."/>
        </authorList>
    </citation>
    <scope>NUCLEOTIDE SEQUENCE</scope>
    <source>
        <strain evidence="4">CGMCC 4.7201</strain>
    </source>
</reference>
<organism evidence="4 5">
    <name type="scientific">Wenjunlia tyrosinilytica</name>
    <dbReference type="NCBI Taxonomy" id="1544741"/>
    <lineage>
        <taxon>Bacteria</taxon>
        <taxon>Bacillati</taxon>
        <taxon>Actinomycetota</taxon>
        <taxon>Actinomycetes</taxon>
        <taxon>Kitasatosporales</taxon>
        <taxon>Streptomycetaceae</taxon>
        <taxon>Wenjunlia</taxon>
    </lineage>
</organism>
<evidence type="ECO:0000256" key="2">
    <source>
        <dbReference type="ARBA" id="ARBA00023098"/>
    </source>
</evidence>
<reference evidence="4" key="1">
    <citation type="journal article" date="2014" name="Int. J. Syst. Evol. Microbiol.">
        <title>Complete genome sequence of Corynebacterium casei LMG S-19264T (=DSM 44701T), isolated from a smear-ripened cheese.</title>
        <authorList>
            <consortium name="US DOE Joint Genome Institute (JGI-PGF)"/>
            <person name="Walter F."/>
            <person name="Albersmeier A."/>
            <person name="Kalinowski J."/>
            <person name="Ruckert C."/>
        </authorList>
    </citation>
    <scope>NUCLEOTIDE SEQUENCE</scope>
    <source>
        <strain evidence="4">CGMCC 4.7201</strain>
    </source>
</reference>
<evidence type="ECO:0008006" key="6">
    <source>
        <dbReference type="Google" id="ProtNLM"/>
    </source>
</evidence>